<dbReference type="Pfam" id="PF13456">
    <property type="entry name" value="RVT_3"/>
    <property type="match status" value="1"/>
</dbReference>
<evidence type="ECO:0000313" key="2">
    <source>
        <dbReference type="EMBL" id="MBA0765614.1"/>
    </source>
</evidence>
<organism evidence="2 3">
    <name type="scientific">Gossypium trilobum</name>
    <dbReference type="NCBI Taxonomy" id="34281"/>
    <lineage>
        <taxon>Eukaryota</taxon>
        <taxon>Viridiplantae</taxon>
        <taxon>Streptophyta</taxon>
        <taxon>Embryophyta</taxon>
        <taxon>Tracheophyta</taxon>
        <taxon>Spermatophyta</taxon>
        <taxon>Magnoliopsida</taxon>
        <taxon>eudicotyledons</taxon>
        <taxon>Gunneridae</taxon>
        <taxon>Pentapetalae</taxon>
        <taxon>rosids</taxon>
        <taxon>malvids</taxon>
        <taxon>Malvales</taxon>
        <taxon>Malvaceae</taxon>
        <taxon>Malvoideae</taxon>
        <taxon>Gossypium</taxon>
    </lineage>
</organism>
<dbReference type="PANTHER" id="PTHR47074">
    <property type="entry name" value="BNAC02G40300D PROTEIN"/>
    <property type="match status" value="1"/>
</dbReference>
<dbReference type="AlphaFoldDB" id="A0A7J9DYM3"/>
<dbReference type="Proteomes" id="UP000593568">
    <property type="component" value="Unassembled WGS sequence"/>
</dbReference>
<evidence type="ECO:0000259" key="1">
    <source>
        <dbReference type="Pfam" id="PF13456"/>
    </source>
</evidence>
<evidence type="ECO:0000313" key="3">
    <source>
        <dbReference type="Proteomes" id="UP000593568"/>
    </source>
</evidence>
<reference evidence="2 3" key="1">
    <citation type="journal article" date="2019" name="Genome Biol. Evol.">
        <title>Insights into the evolution of the New World diploid cottons (Gossypium, subgenus Houzingenia) based on genome sequencing.</title>
        <authorList>
            <person name="Grover C.E."/>
            <person name="Arick M.A. 2nd"/>
            <person name="Thrash A."/>
            <person name="Conover J.L."/>
            <person name="Sanders W.S."/>
            <person name="Peterson D.G."/>
            <person name="Frelichowski J.E."/>
            <person name="Scheffler J.A."/>
            <person name="Scheffler B.E."/>
            <person name="Wendel J.F."/>
        </authorList>
    </citation>
    <scope>NUCLEOTIDE SEQUENCE [LARGE SCALE GENOMIC DNA]</scope>
    <source>
        <strain evidence="2">8</strain>
        <tissue evidence="2">Leaf</tissue>
    </source>
</reference>
<proteinExistence type="predicted"/>
<keyword evidence="3" id="KW-1185">Reference proteome</keyword>
<name>A0A7J9DYM3_9ROSI</name>
<dbReference type="GO" id="GO:0004523">
    <property type="term" value="F:RNA-DNA hybrid ribonuclease activity"/>
    <property type="evidence" value="ECO:0007669"/>
    <property type="project" value="InterPro"/>
</dbReference>
<feature type="domain" description="RNase H type-1" evidence="1">
    <location>
        <begin position="57"/>
        <end position="121"/>
    </location>
</feature>
<dbReference type="InterPro" id="IPR002156">
    <property type="entry name" value="RNaseH_domain"/>
</dbReference>
<protein>
    <recommendedName>
        <fullName evidence="1">RNase H type-1 domain-containing protein</fullName>
    </recommendedName>
</protein>
<sequence>MNRNKRVHERGSQDELFTVNFIKNYIRELDDLGRILPKKCGAMKWWKSPRNACVKVNFNATYRKNEESLCSSILLRDSRGRVIASKITFHKNITAEVVACAMALKMCLDLNTRSLEVEGDFLIRPANGAAQQIANEGIKQRTEIFLMNDVPEFAEAMVEVDRRWIEAQNEKTQL</sequence>
<accession>A0A7J9DYM3</accession>
<gene>
    <name evidence="2" type="ORF">Gotri_014776</name>
</gene>
<dbReference type="PANTHER" id="PTHR47074:SF61">
    <property type="entry name" value="RNASE H TYPE-1 DOMAIN-CONTAINING PROTEIN"/>
    <property type="match status" value="1"/>
</dbReference>
<dbReference type="GO" id="GO:0003676">
    <property type="term" value="F:nucleic acid binding"/>
    <property type="evidence" value="ECO:0007669"/>
    <property type="project" value="InterPro"/>
</dbReference>
<dbReference type="EMBL" id="JABEZW010000005">
    <property type="protein sequence ID" value="MBA0765614.1"/>
    <property type="molecule type" value="Genomic_DNA"/>
</dbReference>
<comment type="caution">
    <text evidence="2">The sequence shown here is derived from an EMBL/GenBank/DDBJ whole genome shotgun (WGS) entry which is preliminary data.</text>
</comment>
<dbReference type="InterPro" id="IPR052929">
    <property type="entry name" value="RNase_H-like_EbsB-rel"/>
</dbReference>